<organism evidence="6 7">
    <name type="scientific">Actinomadura monticuli</name>
    <dbReference type="NCBI Taxonomy" id="3097367"/>
    <lineage>
        <taxon>Bacteria</taxon>
        <taxon>Bacillati</taxon>
        <taxon>Actinomycetota</taxon>
        <taxon>Actinomycetes</taxon>
        <taxon>Streptosporangiales</taxon>
        <taxon>Thermomonosporaceae</taxon>
        <taxon>Actinomadura</taxon>
    </lineage>
</organism>
<evidence type="ECO:0000256" key="4">
    <source>
        <dbReference type="ARBA" id="ARBA00023163"/>
    </source>
</evidence>
<evidence type="ECO:0000256" key="3">
    <source>
        <dbReference type="ARBA" id="ARBA00023082"/>
    </source>
</evidence>
<keyword evidence="4" id="KW-0804">Transcription</keyword>
<accession>A0ABV4QFL1</accession>
<proteinExistence type="inferred from homology"/>
<dbReference type="CDD" id="cd06171">
    <property type="entry name" value="Sigma70_r4"/>
    <property type="match status" value="1"/>
</dbReference>
<comment type="caution">
    <text evidence="6">The sequence shown here is derived from an EMBL/GenBank/DDBJ whole genome shotgun (WGS) entry which is preliminary data.</text>
</comment>
<dbReference type="Pfam" id="PF08281">
    <property type="entry name" value="Sigma70_r4_2"/>
    <property type="match status" value="1"/>
</dbReference>
<dbReference type="EMBL" id="JAXCEI010000010">
    <property type="protein sequence ID" value="MFA1541961.1"/>
    <property type="molecule type" value="Genomic_DNA"/>
</dbReference>
<reference evidence="6 7" key="1">
    <citation type="submission" date="2023-11" db="EMBL/GenBank/DDBJ databases">
        <title>Actinomadura monticuli sp. nov., isolated from volcanic ash.</title>
        <authorList>
            <person name="Lee S.D."/>
            <person name="Yang H."/>
            <person name="Kim I.S."/>
        </authorList>
    </citation>
    <scope>NUCLEOTIDE SEQUENCE [LARGE SCALE GENOMIC DNA]</scope>
    <source>
        <strain evidence="6 7">DLS-62</strain>
    </source>
</reference>
<dbReference type="RefSeq" id="WP_371952114.1">
    <property type="nucleotide sequence ID" value="NZ_JAXCEI010000010.1"/>
</dbReference>
<keyword evidence="7" id="KW-1185">Reference proteome</keyword>
<dbReference type="NCBIfam" id="TIGR02937">
    <property type="entry name" value="sigma70-ECF"/>
    <property type="match status" value="1"/>
</dbReference>
<dbReference type="Proteomes" id="UP001569963">
    <property type="component" value="Unassembled WGS sequence"/>
</dbReference>
<comment type="similarity">
    <text evidence="1">Belongs to the sigma-70 factor family. ECF subfamily.</text>
</comment>
<keyword evidence="2" id="KW-0805">Transcription regulation</keyword>
<protein>
    <submittedName>
        <fullName evidence="6">Sigma-70 family RNA polymerase sigma factor</fullName>
    </submittedName>
</protein>
<gene>
    <name evidence="6" type="ORF">SM611_23770</name>
</gene>
<dbReference type="SUPFAM" id="SSF88659">
    <property type="entry name" value="Sigma3 and sigma4 domains of RNA polymerase sigma factors"/>
    <property type="match status" value="1"/>
</dbReference>
<keyword evidence="3" id="KW-0731">Sigma factor</keyword>
<dbReference type="InterPro" id="IPR013324">
    <property type="entry name" value="RNA_pol_sigma_r3/r4-like"/>
</dbReference>
<evidence type="ECO:0000256" key="2">
    <source>
        <dbReference type="ARBA" id="ARBA00023015"/>
    </source>
</evidence>
<sequence length="172" mass="19475">MPDEKFEKIYRKAAEAANKVGGLHPLPQAERVDLIHTVTLKIIERDLANPQKDIKNLDGYIYTTMNNTLKKWNRRDQKDVPTEIHELQSRIDARQCDLATDAREQEIMVEQAIDKLPKKSREVLLCRFFGDMSAAEIAAFLGISESTVNRRIKKAKALLAPILGMTGAEETS</sequence>
<dbReference type="InterPro" id="IPR013249">
    <property type="entry name" value="RNA_pol_sigma70_r4_t2"/>
</dbReference>
<dbReference type="InterPro" id="IPR036388">
    <property type="entry name" value="WH-like_DNA-bd_sf"/>
</dbReference>
<evidence type="ECO:0000259" key="5">
    <source>
        <dbReference type="Pfam" id="PF08281"/>
    </source>
</evidence>
<evidence type="ECO:0000256" key="1">
    <source>
        <dbReference type="ARBA" id="ARBA00010641"/>
    </source>
</evidence>
<dbReference type="InterPro" id="IPR014284">
    <property type="entry name" value="RNA_pol_sigma-70_dom"/>
</dbReference>
<dbReference type="PANTHER" id="PTHR43133">
    <property type="entry name" value="RNA POLYMERASE ECF-TYPE SIGMA FACTO"/>
    <property type="match status" value="1"/>
</dbReference>
<evidence type="ECO:0000313" key="6">
    <source>
        <dbReference type="EMBL" id="MFA1541961.1"/>
    </source>
</evidence>
<name>A0ABV4QFL1_9ACTN</name>
<dbReference type="Gene3D" id="1.10.10.10">
    <property type="entry name" value="Winged helix-like DNA-binding domain superfamily/Winged helix DNA-binding domain"/>
    <property type="match status" value="1"/>
</dbReference>
<evidence type="ECO:0000313" key="7">
    <source>
        <dbReference type="Proteomes" id="UP001569963"/>
    </source>
</evidence>
<feature type="domain" description="RNA polymerase sigma factor 70 region 4 type 2" evidence="5">
    <location>
        <begin position="108"/>
        <end position="159"/>
    </location>
</feature>
<dbReference type="InterPro" id="IPR039425">
    <property type="entry name" value="RNA_pol_sigma-70-like"/>
</dbReference>
<dbReference type="PANTHER" id="PTHR43133:SF46">
    <property type="entry name" value="RNA POLYMERASE SIGMA-70 FACTOR ECF SUBFAMILY"/>
    <property type="match status" value="1"/>
</dbReference>